<dbReference type="SUPFAM" id="SSF51294">
    <property type="entry name" value="Hedgehog/intein (Hint) domain"/>
    <property type="match status" value="1"/>
</dbReference>
<protein>
    <recommendedName>
        <fullName evidence="1">Hint domain-containing protein</fullName>
    </recommendedName>
</protein>
<dbReference type="EMBL" id="NIDE01000004">
    <property type="protein sequence ID" value="OWK43436.1"/>
    <property type="molecule type" value="Genomic_DNA"/>
</dbReference>
<comment type="caution">
    <text evidence="2">The sequence shown here is derived from an EMBL/GenBank/DDBJ whole genome shotgun (WGS) entry which is preliminary data.</text>
</comment>
<proteinExistence type="predicted"/>
<dbReference type="AlphaFoldDB" id="A0A225E0A2"/>
<evidence type="ECO:0000313" key="2">
    <source>
        <dbReference type="EMBL" id="OWK43436.1"/>
    </source>
</evidence>
<name>A0A225E0A2_9BACT</name>
<reference evidence="3" key="1">
    <citation type="submission" date="2017-06" db="EMBL/GenBank/DDBJ databases">
        <title>Genome analysis of Fimbriiglobus ruber SP5, the first member of the order Planctomycetales with confirmed chitinolytic capability.</title>
        <authorList>
            <person name="Ravin N.V."/>
            <person name="Rakitin A.L."/>
            <person name="Ivanova A.A."/>
            <person name="Beletsky A.V."/>
            <person name="Kulichevskaya I.S."/>
            <person name="Mardanov A.V."/>
            <person name="Dedysh S.N."/>
        </authorList>
    </citation>
    <scope>NUCLEOTIDE SEQUENCE [LARGE SCALE GENOMIC DNA]</scope>
    <source>
        <strain evidence="3">SP5</strain>
    </source>
</reference>
<keyword evidence="3" id="KW-1185">Reference proteome</keyword>
<dbReference type="Proteomes" id="UP000214646">
    <property type="component" value="Unassembled WGS sequence"/>
</dbReference>
<evidence type="ECO:0000313" key="3">
    <source>
        <dbReference type="Proteomes" id="UP000214646"/>
    </source>
</evidence>
<organism evidence="2 3">
    <name type="scientific">Fimbriiglobus ruber</name>
    <dbReference type="NCBI Taxonomy" id="1908690"/>
    <lineage>
        <taxon>Bacteria</taxon>
        <taxon>Pseudomonadati</taxon>
        <taxon>Planctomycetota</taxon>
        <taxon>Planctomycetia</taxon>
        <taxon>Gemmatales</taxon>
        <taxon>Gemmataceae</taxon>
        <taxon>Fimbriiglobus</taxon>
    </lineage>
</organism>
<dbReference type="InterPro" id="IPR009279">
    <property type="entry name" value="Portal_Mu"/>
</dbReference>
<dbReference type="Pfam" id="PF06074">
    <property type="entry name" value="Portal_Mu"/>
    <property type="match status" value="1"/>
</dbReference>
<dbReference type="InterPro" id="IPR003587">
    <property type="entry name" value="Hint_dom_N"/>
</dbReference>
<dbReference type="InterPro" id="IPR036844">
    <property type="entry name" value="Hint_dom_sf"/>
</dbReference>
<sequence length="1211" mass="135185">MPRANSPIDAQATDPRGFLIPPVRSFSALYNLFSRTYSYRWDEAVRAGRRNAQAMRRDAYLAALEQERVLPLTRWPWEVEADPDDTDLANPKDPYSEDRERVRRLLQACCRRTPSPPQLLTALGSAVFFGRSGAQLAWTQDTVGGEPRWVVRAWEPVHGDAIQYDWDGTPGITIRPGDTGAFPPDDVKLWDGGTLLAMLRRPHLRQRFILHAHKREAADYWQPEMAGRSHGVGLRDYVYWAWWLRDEMLSWLTDYMEKVGSMGLLLFYYEDGNPAAEASAKQAAADARGKSALAVPVPRGRDKDAAKVEVIAAQTAGAQFLVDMVDRYFERHIERLYVGQSLSAGTVGSGLGGSGVAALHADTKFNLLAWDADNLGETLTRDLVGVLQHLNFRDARWRYRWAFRLPDPDAKDKLDALVKAANLPGAKLTFKADEVRALVGLTKPGPGDEIVGGDPAAASGADPMGYAQDSPHAPRGGIALKGKHFLGGQFIPDGDGASVVRPGRLFVPPTDRTMEVATPLDPQDGSPVRLNNQHPNNWNWGIVRDQRARARQLEDKGIRRTPAEKEELERLRKEEVSRQGQLKIFGLPSTYDPDTLQSERKVERMMGKMQQQLEMGQIPDTRKIERSVEREFGRKYPLDDMSAAAKIVASGKILLESDLFTEAFKAQIRAVLTSENLVFMGGFAIAHFTPIGPLTDVAAAILASLGLAKDVIEAEVKLTAFIFKAAFAETEEELQDAAADLADALAIGAKNVALMAAVKAFRATFCFLSGTKVETANGFRAIEDVRPGDRVWAFDFDRREWRLCVVRQSLGHEYTGPAVRVCIGEEWVTATEEHPFWVTDGCVLSARPHPDHLPTTPTWSHHSGRWVAAKNLRVRDSLLCRGDASNRVTAVEHCRMSATVHNLQIENLHTFAVASSAALVHNAGATNPIRNKWNEFLKRKKAEGTARGDKKPLSVEELRKEYLAARIETQKITFEGLQARADKLRVGEESLRYHEKLFGEAKTVADREGLLENYRKVLDRREEHNPLPRVATVAKGRMYDRLPVDGAMGKWIKGTSGDGIYRTNDLRIREAMAKDGKIPEYVDVEFVGGAPKFDPFVQELGGVRGQINIKLDVDSNVGTRTRSDQDFAEADRWLANRLNEKGLSHPSGKPWSQTAVKEWRKENKLTWHHHENMTTMQLVAESLNNFIRHIGGRTLLDETFVPPLPGRKPKE</sequence>
<dbReference type="Gene3D" id="2.170.16.10">
    <property type="entry name" value="Hedgehog/Intein (Hint) domain"/>
    <property type="match status" value="1"/>
</dbReference>
<dbReference type="CDD" id="cd00081">
    <property type="entry name" value="Hint"/>
    <property type="match status" value="1"/>
</dbReference>
<accession>A0A225E0A2</accession>
<evidence type="ECO:0000259" key="1">
    <source>
        <dbReference type="SMART" id="SM00306"/>
    </source>
</evidence>
<dbReference type="RefSeq" id="WP_088254273.1">
    <property type="nucleotide sequence ID" value="NZ_NIDE01000004.1"/>
</dbReference>
<dbReference type="SMART" id="SM00306">
    <property type="entry name" value="HintN"/>
    <property type="match status" value="1"/>
</dbReference>
<dbReference type="Pfam" id="PF12639">
    <property type="entry name" value="Colicin-DNase"/>
    <property type="match status" value="1"/>
</dbReference>
<dbReference type="OrthoDB" id="291409at2"/>
<gene>
    <name evidence="2" type="ORF">FRUB_03035</name>
</gene>
<feature type="domain" description="Hint" evidence="1">
    <location>
        <begin position="764"/>
        <end position="882"/>
    </location>
</feature>